<comment type="caution">
    <text evidence="1">The sequence shown here is derived from an EMBL/GenBank/DDBJ whole genome shotgun (WGS) entry which is preliminary data.</text>
</comment>
<keyword evidence="2" id="KW-1185">Reference proteome</keyword>
<evidence type="ECO:0000313" key="2">
    <source>
        <dbReference type="Proteomes" id="UP000627838"/>
    </source>
</evidence>
<dbReference type="Proteomes" id="UP000627838">
    <property type="component" value="Unassembled WGS sequence"/>
</dbReference>
<dbReference type="EMBL" id="JADBDZ010000001">
    <property type="protein sequence ID" value="MBE1533265.1"/>
    <property type="molecule type" value="Genomic_DNA"/>
</dbReference>
<gene>
    <name evidence="1" type="ORF">H4W34_003098</name>
</gene>
<sequence>MPVRALIIDYKGLEQGDATANRALLDWITEQGLDWCLFTTDPVDAAAWCAARGYPAPAAYVHRGIVPNNPNRGSAAWVDEATRQLGVQRHELLYVGSTHLDWRTAGNAGVLYVHARWTGQLPAGHNALNFSGPGEIPAFAEAFLLDEPRWAFQGGGGGWKLRCLLPASVTLPRTASGQTFRLQDVFTYEQPVKIGEEDARSVLMLSALVNVYLEGLMTGGAWICVYPSSRPGRVSEQLQAFLRPASHLFHNFYREDLLVRAVQAPDTSRERAAARKEGRPAQVSIATQATTVHVGSDYRRRRLKGKTVIVADDFTTHGMSLSWARALLGMAGVEQVIMLAVGKYGPASHTVYAPLGAVKPFQLNAELTERDFKTVDMPLRRDNRAEQQMRDRIAMFFHDAAGA</sequence>
<dbReference type="SUPFAM" id="SSF56784">
    <property type="entry name" value="HAD-like"/>
    <property type="match status" value="1"/>
</dbReference>
<dbReference type="Gene3D" id="3.40.50.1000">
    <property type="entry name" value="HAD superfamily/HAD-like"/>
    <property type="match status" value="1"/>
</dbReference>
<evidence type="ECO:0000313" key="1">
    <source>
        <dbReference type="EMBL" id="MBE1533265.1"/>
    </source>
</evidence>
<dbReference type="SUPFAM" id="SSF53271">
    <property type="entry name" value="PRTase-like"/>
    <property type="match status" value="1"/>
</dbReference>
<dbReference type="GO" id="GO:0016757">
    <property type="term" value="F:glycosyltransferase activity"/>
    <property type="evidence" value="ECO:0007669"/>
    <property type="project" value="UniProtKB-KW"/>
</dbReference>
<dbReference type="RefSeq" id="WP_192759844.1">
    <property type="nucleotide sequence ID" value="NZ_JADBDZ010000001.1"/>
</dbReference>
<name>A0ABR9JT15_9ACTN</name>
<dbReference type="InterPro" id="IPR000836">
    <property type="entry name" value="PRTase_dom"/>
</dbReference>
<reference evidence="1 2" key="1">
    <citation type="submission" date="2020-10" db="EMBL/GenBank/DDBJ databases">
        <title>Sequencing the genomes of 1000 actinobacteria strains.</title>
        <authorList>
            <person name="Klenk H.-P."/>
        </authorList>
    </citation>
    <scope>NUCLEOTIDE SEQUENCE [LARGE SCALE GENOMIC DNA]</scope>
    <source>
        <strain evidence="1 2">DSM 46744</strain>
    </source>
</reference>
<dbReference type="InterPro" id="IPR023214">
    <property type="entry name" value="HAD_sf"/>
</dbReference>
<dbReference type="InterPro" id="IPR029057">
    <property type="entry name" value="PRTase-like"/>
</dbReference>
<keyword evidence="1" id="KW-0808">Transferase</keyword>
<proteinExistence type="predicted"/>
<keyword evidence="1" id="KW-0328">Glycosyltransferase</keyword>
<protein>
    <submittedName>
        <fullName evidence="1">Hypoxanthine phosphoribosyltransferase</fullName>
    </submittedName>
</protein>
<dbReference type="InterPro" id="IPR036412">
    <property type="entry name" value="HAD-like_sf"/>
</dbReference>
<dbReference type="CDD" id="cd06223">
    <property type="entry name" value="PRTases_typeI"/>
    <property type="match status" value="1"/>
</dbReference>
<accession>A0ABR9JT15</accession>
<organism evidence="1 2">
    <name type="scientific">Actinomadura algeriensis</name>
    <dbReference type="NCBI Taxonomy" id="1679523"/>
    <lineage>
        <taxon>Bacteria</taxon>
        <taxon>Bacillati</taxon>
        <taxon>Actinomycetota</taxon>
        <taxon>Actinomycetes</taxon>
        <taxon>Streptosporangiales</taxon>
        <taxon>Thermomonosporaceae</taxon>
        <taxon>Actinomadura</taxon>
    </lineage>
</organism>
<dbReference type="Gene3D" id="3.40.50.2020">
    <property type="match status" value="1"/>
</dbReference>